<name>A0A4R3JNU9_9FIRM</name>
<sequence length="45" mass="5457">MCTRGKHTSFYRKKSNVKMKKFVEKNEKALVFTYKMQNVRGKTRK</sequence>
<dbReference type="AlphaFoldDB" id="A0A4R3JNU9"/>
<dbReference type="Proteomes" id="UP000294613">
    <property type="component" value="Unassembled WGS sequence"/>
</dbReference>
<proteinExistence type="predicted"/>
<reference evidence="1 2" key="1">
    <citation type="submission" date="2019-03" db="EMBL/GenBank/DDBJ databases">
        <title>Genomic Encyclopedia of Type Strains, Phase IV (KMG-IV): sequencing the most valuable type-strain genomes for metagenomic binning, comparative biology and taxonomic classification.</title>
        <authorList>
            <person name="Goeker M."/>
        </authorList>
    </citation>
    <scope>NUCLEOTIDE SEQUENCE [LARGE SCALE GENOMIC DNA]</scope>
    <source>
        <strain evidence="1 2">DSM 103426</strain>
    </source>
</reference>
<comment type="caution">
    <text evidence="1">The sequence shown here is derived from an EMBL/GenBank/DDBJ whole genome shotgun (WGS) entry which is preliminary data.</text>
</comment>
<dbReference type="EMBL" id="SLZV01000011">
    <property type="protein sequence ID" value="TCS68103.1"/>
    <property type="molecule type" value="Genomic_DNA"/>
</dbReference>
<protein>
    <submittedName>
        <fullName evidence="1">Uncharacterized protein</fullName>
    </submittedName>
</protein>
<gene>
    <name evidence="1" type="ORF">EDD74_11148</name>
</gene>
<organism evidence="1 2">
    <name type="scientific">Faecalimonas umbilicata</name>
    <dbReference type="NCBI Taxonomy" id="1912855"/>
    <lineage>
        <taxon>Bacteria</taxon>
        <taxon>Bacillati</taxon>
        <taxon>Bacillota</taxon>
        <taxon>Clostridia</taxon>
        <taxon>Lachnospirales</taxon>
        <taxon>Lachnospiraceae</taxon>
        <taxon>Faecalimonas</taxon>
    </lineage>
</organism>
<evidence type="ECO:0000313" key="2">
    <source>
        <dbReference type="Proteomes" id="UP000294613"/>
    </source>
</evidence>
<accession>A0A4R3JNU9</accession>
<evidence type="ECO:0000313" key="1">
    <source>
        <dbReference type="EMBL" id="TCS68103.1"/>
    </source>
</evidence>